<comment type="caution">
    <text evidence="2">The sequence shown here is derived from an EMBL/GenBank/DDBJ whole genome shotgun (WGS) entry which is preliminary data.</text>
</comment>
<organism evidence="2 3">
    <name type="scientific">Aneurinibacillus aneurinilyticus ATCC 12856</name>
    <dbReference type="NCBI Taxonomy" id="649747"/>
    <lineage>
        <taxon>Bacteria</taxon>
        <taxon>Bacillati</taxon>
        <taxon>Bacillota</taxon>
        <taxon>Bacilli</taxon>
        <taxon>Bacillales</taxon>
        <taxon>Paenibacillaceae</taxon>
        <taxon>Aneurinibacillus group</taxon>
        <taxon>Aneurinibacillus</taxon>
    </lineage>
</organism>
<dbReference type="InterPro" id="IPR014243">
    <property type="entry name" value="RsfA-like"/>
</dbReference>
<keyword evidence="1" id="KW-0175">Coiled coil</keyword>
<feature type="coiled-coil region" evidence="1">
    <location>
        <begin position="155"/>
        <end position="196"/>
    </location>
</feature>
<evidence type="ECO:0000313" key="2">
    <source>
        <dbReference type="EMBL" id="ERI06875.1"/>
    </source>
</evidence>
<dbReference type="HOGENOM" id="CLU_095991_0_0_9"/>
<evidence type="ECO:0000256" key="1">
    <source>
        <dbReference type="SAM" id="Coils"/>
    </source>
</evidence>
<dbReference type="eggNOG" id="ENOG50305IT">
    <property type="taxonomic scope" value="Bacteria"/>
</dbReference>
<dbReference type="Proteomes" id="UP000016511">
    <property type="component" value="Unassembled WGS sequence"/>
</dbReference>
<evidence type="ECO:0000313" key="3">
    <source>
        <dbReference type="Proteomes" id="UP000016511"/>
    </source>
</evidence>
<dbReference type="PANTHER" id="PTHR41302:SF2">
    <property type="entry name" value="PRESPORE SPECIFIC TRANSCRIPTIONAL ACTIVATOR RSFA"/>
    <property type="match status" value="1"/>
</dbReference>
<dbReference type="STRING" id="649747.HMPREF0083_04997"/>
<dbReference type="NCBIfam" id="TIGR02894">
    <property type="entry name" value="DNA_bind_RsfA"/>
    <property type="match status" value="1"/>
</dbReference>
<protein>
    <submittedName>
        <fullName evidence="2">Transcription factor, RsfA family</fullName>
    </submittedName>
</protein>
<name>U1WW22_ANEAE</name>
<sequence length="246" mass="28566">MNSSKCIKIVVTRPFGIKRRDLYMTVTRQDAWTPDDDLLLAEVTLRHIREGSTQLCAFEEVGERLSRTAAACGFRWNSAVRKRYEDAIQIAKAHRQERKKAKRRLKGISSVPLMEKASLAEETSQAEMDEAVAVRQQEMQEEISLDVVIRFLRGQKDAYKRMKQLEKEVADSRKELAELRTENESLREELSLMKSDYQVVNDDYKALIQIMDRARKMAFLGGEEEVDVKPRFKMDANGNLERVDYR</sequence>
<dbReference type="AlphaFoldDB" id="U1WW22"/>
<proteinExistence type="predicted"/>
<gene>
    <name evidence="2" type="ORF">HMPREF0083_04997</name>
</gene>
<dbReference type="EMBL" id="AWSJ01000305">
    <property type="protein sequence ID" value="ERI06875.1"/>
    <property type="molecule type" value="Genomic_DNA"/>
</dbReference>
<accession>U1WW22</accession>
<keyword evidence="3" id="KW-1185">Reference proteome</keyword>
<dbReference type="PATRIC" id="fig|649747.3.peg.4495"/>
<dbReference type="PANTHER" id="PTHR41302">
    <property type="entry name" value="PRESPORE-SPECIFIC TRANSCRIPTIONAL REGULATOR RSFA-RELATED"/>
    <property type="match status" value="1"/>
</dbReference>
<reference evidence="2 3" key="1">
    <citation type="submission" date="2013-08" db="EMBL/GenBank/DDBJ databases">
        <authorList>
            <person name="Weinstock G."/>
            <person name="Sodergren E."/>
            <person name="Wylie T."/>
            <person name="Fulton L."/>
            <person name="Fulton R."/>
            <person name="Fronick C."/>
            <person name="O'Laughlin M."/>
            <person name="Godfrey J."/>
            <person name="Miner T."/>
            <person name="Herter B."/>
            <person name="Appelbaum E."/>
            <person name="Cordes M."/>
            <person name="Lek S."/>
            <person name="Wollam A."/>
            <person name="Pepin K.H."/>
            <person name="Palsikar V.B."/>
            <person name="Mitreva M."/>
            <person name="Wilson R.K."/>
        </authorList>
    </citation>
    <scope>NUCLEOTIDE SEQUENCE [LARGE SCALE GENOMIC DNA]</scope>
    <source>
        <strain evidence="2 3">ATCC 12856</strain>
    </source>
</reference>